<evidence type="ECO:0000259" key="2">
    <source>
        <dbReference type="Pfam" id="PF17148"/>
    </source>
</evidence>
<reference evidence="4 5" key="1">
    <citation type="submission" date="2020-08" db="EMBL/GenBank/DDBJ databases">
        <title>Genome public.</title>
        <authorList>
            <person name="Liu C."/>
            <person name="Sun Q."/>
        </authorList>
    </citation>
    <scope>NUCLEOTIDE SEQUENCE [LARGE SCALE GENOMIC DNA]</scope>
    <source>
        <strain evidence="4 5">NSJ-56</strain>
    </source>
</reference>
<gene>
    <name evidence="4" type="ORF">H8S64_17825</name>
</gene>
<organism evidence="4 5">
    <name type="scientific">Butyricimonas hominis</name>
    <dbReference type="NCBI Taxonomy" id="2763032"/>
    <lineage>
        <taxon>Bacteria</taxon>
        <taxon>Pseudomonadati</taxon>
        <taxon>Bacteroidota</taxon>
        <taxon>Bacteroidia</taxon>
        <taxon>Bacteroidales</taxon>
        <taxon>Odoribacteraceae</taxon>
        <taxon>Butyricimonas</taxon>
    </lineage>
</organism>
<keyword evidence="4" id="KW-0482">Metalloprotease</keyword>
<dbReference type="PANTHER" id="PTHR38478">
    <property type="entry name" value="PEPTIDASE M1A AND M12B"/>
    <property type="match status" value="1"/>
</dbReference>
<dbReference type="SUPFAM" id="SSF55486">
    <property type="entry name" value="Metalloproteases ('zincins'), catalytic domain"/>
    <property type="match status" value="1"/>
</dbReference>
<accession>A0ABR7D4U1</accession>
<dbReference type="Pfam" id="PF17162">
    <property type="entry name" value="DUF5118"/>
    <property type="match status" value="1"/>
</dbReference>
<dbReference type="InterPro" id="IPR032534">
    <property type="entry name" value="EcxA_zinc-bd"/>
</dbReference>
<dbReference type="RefSeq" id="WP_186977874.1">
    <property type="nucleotide sequence ID" value="NZ_JACOOH010000008.1"/>
</dbReference>
<dbReference type="EMBL" id="JACOOH010000008">
    <property type="protein sequence ID" value="MBC5622955.1"/>
    <property type="molecule type" value="Genomic_DNA"/>
</dbReference>
<protein>
    <submittedName>
        <fullName evidence="4">Zinc-dependent metalloprotease</fullName>
    </submittedName>
</protein>
<feature type="domain" description="EcxA zinc-binding" evidence="1">
    <location>
        <begin position="427"/>
        <end position="730"/>
    </location>
</feature>
<proteinExistence type="predicted"/>
<dbReference type="Proteomes" id="UP000646484">
    <property type="component" value="Unassembled WGS sequence"/>
</dbReference>
<name>A0ABR7D4U1_9BACT</name>
<dbReference type="InterPro" id="IPR033413">
    <property type="entry name" value="DUF5117"/>
</dbReference>
<evidence type="ECO:0000313" key="5">
    <source>
        <dbReference type="Proteomes" id="UP000646484"/>
    </source>
</evidence>
<comment type="caution">
    <text evidence="4">The sequence shown here is derived from an EMBL/GenBank/DDBJ whole genome shotgun (WGS) entry which is preliminary data.</text>
</comment>
<feature type="domain" description="DUF5117" evidence="2">
    <location>
        <begin position="106"/>
        <end position="294"/>
    </location>
</feature>
<sequence>MKKILYSLVVLLLFAGVCEPVSAKRKKKGEEKEKKEQKTPYQKLFDGKKMISADGLMKIHLVDGKTWVEFPLNLLGKDMALASSITETSDNGEGIVGQFAGRVLPVRFSKGDSTLQMRVIFTKKMLYDGREEGLSKALDQANIGGIFKTFKIKAYTPDSTAVVVDMTPIFMEHSFYTNPFAAYAANSFFGMIDRRAELEKDKSCFTGIAAYDDNIVVKGNYSYSVNHYGMGMLMYQGIPVTMSVDKFLMLLPEETMHPRIADARIGVRPVNQSVWNGKGKLKRLNYTRRWRLEPVDEKKYAAGELVDVKKPIVFYMDTIFPQEWKPYIKAGVEEWNTAFEKIGLKNVIRVMEFPKDDPRFDANNIKYSTIRYAPSWMSTPDMSMHIDSRTGEILNSSMYIFNNFISRLYFTRAVQTMATDPRVRAYELPEDVMGEMIRVEMMQLTGRCLGLSLNPAGAYAYPVDSLRSASFTRKYGLAASVLNDVYCNYIAQPEDVEKGARLTPAGLGEYDMYAIHWLYKPIPEAKTPESEKEVLDGWIREKQGNPAYRFAYQQPNLGGDPTAKMKTLGNDHIKALEYTLKNIKIGMANYFDWFTERDKTLDYRRRVREELVDLFTRGVDNVASYIGGIQVNEVYAGDAVPSYEFIPKSKQKEAMNYLLALAKDVAWVDDVKRQQEFEIKDLQAEKVQMRILGTLLERIPVVELSAEKGGNYSPEDYVNDLYRVVWEGTLKKRSLSKTERELQLVFLGSIITTSTVTAPAAKFDASNAIRFRNKSYWRTPAIQIGKSSDEAQVSFFAPVQPIRVSSYSTSARYYDLLLRTRDMLREALPSSTGDTRQHYEYLLFKIKQSLEKKK</sequence>
<feature type="domain" description="DUF5118" evidence="3">
    <location>
        <begin position="39"/>
        <end position="88"/>
    </location>
</feature>
<keyword evidence="4" id="KW-0645">Protease</keyword>
<keyword evidence="5" id="KW-1185">Reference proteome</keyword>
<dbReference type="InterPro" id="IPR033428">
    <property type="entry name" value="DUF5118"/>
</dbReference>
<evidence type="ECO:0000259" key="3">
    <source>
        <dbReference type="Pfam" id="PF17162"/>
    </source>
</evidence>
<evidence type="ECO:0000313" key="4">
    <source>
        <dbReference type="EMBL" id="MBC5622955.1"/>
    </source>
</evidence>
<evidence type="ECO:0000259" key="1">
    <source>
        <dbReference type="Pfam" id="PF16313"/>
    </source>
</evidence>
<dbReference type="PANTHER" id="PTHR38478:SF1">
    <property type="entry name" value="ZINC DEPENDENT METALLOPROTEASE DOMAIN LIPOPROTEIN"/>
    <property type="match status" value="1"/>
</dbReference>
<keyword evidence="4" id="KW-0378">Hydrolase</keyword>
<dbReference type="Pfam" id="PF16313">
    <property type="entry name" value="DUF4953"/>
    <property type="match status" value="1"/>
</dbReference>
<dbReference type="Pfam" id="PF17148">
    <property type="entry name" value="DUF5117"/>
    <property type="match status" value="1"/>
</dbReference>
<dbReference type="GO" id="GO:0008237">
    <property type="term" value="F:metallopeptidase activity"/>
    <property type="evidence" value="ECO:0007669"/>
    <property type="project" value="UniProtKB-KW"/>
</dbReference>